<evidence type="ECO:0000313" key="3">
    <source>
        <dbReference type="Proteomes" id="UP001139193"/>
    </source>
</evidence>
<proteinExistence type="predicted"/>
<feature type="transmembrane region" description="Helical" evidence="1">
    <location>
        <begin position="99"/>
        <end position="118"/>
    </location>
</feature>
<dbReference type="EMBL" id="JALBGC010000001">
    <property type="protein sequence ID" value="MCI1186718.1"/>
    <property type="molecule type" value="Genomic_DNA"/>
</dbReference>
<evidence type="ECO:0000313" key="2">
    <source>
        <dbReference type="EMBL" id="MCI1186718.1"/>
    </source>
</evidence>
<feature type="transmembrane region" description="Helical" evidence="1">
    <location>
        <begin position="139"/>
        <end position="162"/>
    </location>
</feature>
<organism evidence="2 3">
    <name type="scientific">Hymenobacter cyanobacteriorum</name>
    <dbReference type="NCBI Taxonomy" id="2926463"/>
    <lineage>
        <taxon>Bacteria</taxon>
        <taxon>Pseudomonadati</taxon>
        <taxon>Bacteroidota</taxon>
        <taxon>Cytophagia</taxon>
        <taxon>Cytophagales</taxon>
        <taxon>Hymenobacteraceae</taxon>
        <taxon>Hymenobacter</taxon>
    </lineage>
</organism>
<comment type="caution">
    <text evidence="2">The sequence shown here is derived from an EMBL/GenBank/DDBJ whole genome shotgun (WGS) entry which is preliminary data.</text>
</comment>
<dbReference type="Pfam" id="PF22503">
    <property type="entry name" value="DUF6992"/>
    <property type="match status" value="1"/>
</dbReference>
<dbReference type="Proteomes" id="UP001139193">
    <property type="component" value="Unassembled WGS sequence"/>
</dbReference>
<keyword evidence="1" id="KW-0472">Membrane</keyword>
<name>A0A9X1VDR0_9BACT</name>
<dbReference type="AlphaFoldDB" id="A0A9X1VDR0"/>
<keyword evidence="1" id="KW-1133">Transmembrane helix</keyword>
<evidence type="ECO:0000256" key="1">
    <source>
        <dbReference type="SAM" id="Phobius"/>
    </source>
</evidence>
<keyword evidence="1" id="KW-0812">Transmembrane</keyword>
<keyword evidence="3" id="KW-1185">Reference proteome</keyword>
<gene>
    <name evidence="2" type="ORF">MON38_04760</name>
</gene>
<feature type="transmembrane region" description="Helical" evidence="1">
    <location>
        <begin position="20"/>
        <end position="44"/>
    </location>
</feature>
<feature type="transmembrane region" description="Helical" evidence="1">
    <location>
        <begin position="56"/>
        <end position="79"/>
    </location>
</feature>
<protein>
    <submittedName>
        <fullName evidence="2">Uncharacterized protein</fullName>
    </submittedName>
</protein>
<dbReference type="RefSeq" id="WP_241934985.1">
    <property type="nucleotide sequence ID" value="NZ_JALBGC010000001.1"/>
</dbReference>
<reference evidence="2" key="1">
    <citation type="submission" date="2022-03" db="EMBL/GenBank/DDBJ databases">
        <title>Bacterial whole genome sequence for Hymenobacter sp. DH14.</title>
        <authorList>
            <person name="Le V."/>
        </authorList>
    </citation>
    <scope>NUCLEOTIDE SEQUENCE</scope>
    <source>
        <strain evidence="2">DH14</strain>
    </source>
</reference>
<sequence>MVMALPAAEVAALFMRREVLLGRGLAVLAAWVLLNLIGSGYYLARADRRRETYYFHGLNVLWNLMNAGLAAWGILRLHFHPPAGLDAAELLSSQDFYEMLFGVNAGLDVLYVLAGNYLRGRAAWPDQSRPERLLGYGRALWVQGGFLLLFDASMWALLHWLASGWPQLLK</sequence>
<accession>A0A9X1VDR0</accession>
<dbReference type="InterPro" id="IPR054261">
    <property type="entry name" value="DUF6992"/>
</dbReference>